<organism evidence="1">
    <name type="scientific">candidate division WOR-3 bacterium</name>
    <dbReference type="NCBI Taxonomy" id="2052148"/>
    <lineage>
        <taxon>Bacteria</taxon>
        <taxon>Bacteria division WOR-3</taxon>
    </lineage>
</organism>
<proteinExistence type="predicted"/>
<keyword evidence="1" id="KW-0489">Methyltransferase</keyword>
<reference evidence="1" key="1">
    <citation type="journal article" date="2020" name="mSystems">
        <title>Genome- and Community-Level Interaction Insights into Carbon Utilization and Element Cycling Functions of Hydrothermarchaeota in Hydrothermal Sediment.</title>
        <authorList>
            <person name="Zhou Z."/>
            <person name="Liu Y."/>
            <person name="Xu W."/>
            <person name="Pan J."/>
            <person name="Luo Z.H."/>
            <person name="Li M."/>
        </authorList>
    </citation>
    <scope>NUCLEOTIDE SEQUENCE [LARGE SCALE GENOMIC DNA]</scope>
    <source>
        <strain evidence="1">SpSt-69</strain>
    </source>
</reference>
<dbReference type="AlphaFoldDB" id="A0A7V4E4E0"/>
<evidence type="ECO:0000313" key="1">
    <source>
        <dbReference type="EMBL" id="HGL17847.1"/>
    </source>
</evidence>
<gene>
    <name evidence="1" type="ORF">ENU66_05945</name>
</gene>
<dbReference type="PANTHER" id="PTHR43861">
    <property type="entry name" value="TRANS-ACONITATE 2-METHYLTRANSFERASE-RELATED"/>
    <property type="match status" value="1"/>
</dbReference>
<dbReference type="SUPFAM" id="SSF53335">
    <property type="entry name" value="S-adenosyl-L-methionine-dependent methyltransferases"/>
    <property type="match status" value="1"/>
</dbReference>
<protein>
    <submittedName>
        <fullName evidence="1">Class I SAM-dependent methyltransferase</fullName>
    </submittedName>
</protein>
<comment type="caution">
    <text evidence="1">The sequence shown here is derived from an EMBL/GenBank/DDBJ whole genome shotgun (WGS) entry which is preliminary data.</text>
</comment>
<keyword evidence="1" id="KW-0808">Transferase</keyword>
<accession>A0A7V4E4E0</accession>
<dbReference type="PANTHER" id="PTHR43861:SF6">
    <property type="entry name" value="METHYLTRANSFERASE TYPE 11"/>
    <property type="match status" value="1"/>
</dbReference>
<dbReference type="Pfam" id="PF13489">
    <property type="entry name" value="Methyltransf_23"/>
    <property type="match status" value="1"/>
</dbReference>
<dbReference type="InterPro" id="IPR029063">
    <property type="entry name" value="SAM-dependent_MTases_sf"/>
</dbReference>
<dbReference type="EMBL" id="DTDJ01000037">
    <property type="protein sequence ID" value="HGL17847.1"/>
    <property type="molecule type" value="Genomic_DNA"/>
</dbReference>
<name>A0A7V4E4E0_UNCW3</name>
<sequence>MKYIKSFKLIKSVNGNIYKYETKNPLIRFVVAKFLNDLKTLVLPVKNEIRNALEIGCGEGYVTKFLWDLGINIEGADISPEALKIAKEKFHEINFTQKSIYELTKYNKKYDAIFAIEVLEHLSNPELAINEMIKCSNKFLILSVPNEPFFRLANILRLKYLKNFGNTPGHINHWNFFSFKKFLRRSGLSIQKYKISTLWLMALATVF</sequence>
<dbReference type="Gene3D" id="3.40.50.150">
    <property type="entry name" value="Vaccinia Virus protein VP39"/>
    <property type="match status" value="1"/>
</dbReference>
<dbReference type="GO" id="GO:0032259">
    <property type="term" value="P:methylation"/>
    <property type="evidence" value="ECO:0007669"/>
    <property type="project" value="UniProtKB-KW"/>
</dbReference>
<dbReference type="GO" id="GO:0008168">
    <property type="term" value="F:methyltransferase activity"/>
    <property type="evidence" value="ECO:0007669"/>
    <property type="project" value="UniProtKB-KW"/>
</dbReference>
<dbReference type="CDD" id="cd02440">
    <property type="entry name" value="AdoMet_MTases"/>
    <property type="match status" value="1"/>
</dbReference>